<dbReference type="Proteomes" id="UP000230605">
    <property type="component" value="Chromosome 6"/>
</dbReference>
<organism evidence="3 4">
    <name type="scientific">Cercospora beticola</name>
    <name type="common">Sugarbeet leaf spot fungus</name>
    <dbReference type="NCBI Taxonomy" id="122368"/>
    <lineage>
        <taxon>Eukaryota</taxon>
        <taxon>Fungi</taxon>
        <taxon>Dikarya</taxon>
        <taxon>Ascomycota</taxon>
        <taxon>Pezizomycotina</taxon>
        <taxon>Dothideomycetes</taxon>
        <taxon>Dothideomycetidae</taxon>
        <taxon>Mycosphaerellales</taxon>
        <taxon>Mycosphaerellaceae</taxon>
        <taxon>Cercospora</taxon>
    </lineage>
</organism>
<feature type="chain" id="PRO_5013707182" evidence="2">
    <location>
        <begin position="24"/>
        <end position="374"/>
    </location>
</feature>
<evidence type="ECO:0000313" key="3">
    <source>
        <dbReference type="EMBL" id="PIA94578.1"/>
    </source>
</evidence>
<dbReference type="OrthoDB" id="5378679at2759"/>
<accession>A0A2G5HPX6</accession>
<gene>
    <name evidence="3" type="ORF">CB0940_08350</name>
</gene>
<dbReference type="Gene3D" id="2.40.50.140">
    <property type="entry name" value="Nucleic acid-binding proteins"/>
    <property type="match status" value="1"/>
</dbReference>
<proteinExistence type="predicted"/>
<dbReference type="AlphaFoldDB" id="A0A2G5HPX6"/>
<keyword evidence="2" id="KW-0732">Signal</keyword>
<protein>
    <submittedName>
        <fullName evidence="3">Uncharacterized protein</fullName>
    </submittedName>
</protein>
<reference evidence="3 4" key="1">
    <citation type="submission" date="2015-10" db="EMBL/GenBank/DDBJ databases">
        <title>The cercosporin biosynthetic gene cluster was horizontally transferred to several fungal lineages and shown to be expanded in Cercospora beticola based on microsynteny with recipient genomes.</title>
        <authorList>
            <person name="De Jonge R."/>
            <person name="Ebert M.K."/>
            <person name="Suttle J.C."/>
            <person name="Jurick Ii W.M."/>
            <person name="Secor G.A."/>
            <person name="Thomma B.P."/>
            <person name="Van De Peer Y."/>
            <person name="Bolton M.D."/>
        </authorList>
    </citation>
    <scope>NUCLEOTIDE SEQUENCE [LARGE SCALE GENOMIC DNA]</scope>
    <source>
        <strain evidence="3 4">09-40</strain>
    </source>
</reference>
<dbReference type="SUPFAM" id="SSF50249">
    <property type="entry name" value="Nucleic acid-binding proteins"/>
    <property type="match status" value="1"/>
</dbReference>
<dbReference type="InterPro" id="IPR012340">
    <property type="entry name" value="NA-bd_OB-fold"/>
</dbReference>
<sequence>MRGTTTAMSSCVIFLAGAPDSSAIDWSKWSEQDDDHAICLRIRRYLGLANREDDNSLYTKTQATASHPIAKWRHVPLNEDAEPEKQPEATQFLSFNNASREQPDQEHVKFLEYSLAALQNLDSSQIASAPLDYSTYDETTFVSALSFNSDVTTSLPTTASISTDASDEHQQQIVNFAGYITDLKRIPTARHLDSIHPQTMTINVLASVISTQPPRTVRLRKRAAEMDIVEVLVGDETRAGFNISFWLPPTDSQRSNAPSRSEDRSSLKAVLDEVRIGDLLMISNIALGTFRSNVYGQSLSKRITRNNTSIVKLSKDIVGLSAPTMAKLGRVRDWSSNFVGNKAGVKRAASPDSTHLGHRKRSSLLPPDTQPGGL</sequence>
<evidence type="ECO:0000313" key="4">
    <source>
        <dbReference type="Proteomes" id="UP000230605"/>
    </source>
</evidence>
<dbReference type="EMBL" id="LKMD01000104">
    <property type="protein sequence ID" value="PIA94578.1"/>
    <property type="molecule type" value="Genomic_DNA"/>
</dbReference>
<feature type="region of interest" description="Disordered" evidence="1">
    <location>
        <begin position="344"/>
        <end position="374"/>
    </location>
</feature>
<evidence type="ECO:0000256" key="2">
    <source>
        <dbReference type="SAM" id="SignalP"/>
    </source>
</evidence>
<evidence type="ECO:0000256" key="1">
    <source>
        <dbReference type="SAM" id="MobiDB-lite"/>
    </source>
</evidence>
<name>A0A2G5HPX6_CERBT</name>
<feature type="signal peptide" evidence="2">
    <location>
        <begin position="1"/>
        <end position="23"/>
    </location>
</feature>
<comment type="caution">
    <text evidence="3">The sequence shown here is derived from an EMBL/GenBank/DDBJ whole genome shotgun (WGS) entry which is preliminary data.</text>
</comment>